<reference evidence="2" key="1">
    <citation type="submission" date="2012-05" db="EMBL/GenBank/DDBJ databases">
        <authorList>
            <person name="Krishnakumar V."/>
            <person name="Cheung F."/>
            <person name="Xiao Y."/>
            <person name="Chan A."/>
            <person name="Moskal W.A."/>
            <person name="Town C.D."/>
        </authorList>
    </citation>
    <scope>NUCLEOTIDE SEQUENCE</scope>
</reference>
<protein>
    <recommendedName>
        <fullName evidence="3">Dirigent protein</fullName>
    </recommendedName>
</protein>
<sequence>MMASLLSFLFAFHLTIIIIMSSPLTSTSEVFTKQSLASPSAKPMEKLTQFHFYFHDNLTSKNPTTMQIVGPPKGSTGIQC</sequence>
<organism evidence="2">
    <name type="scientific">Lotus japonicus</name>
    <name type="common">Lotus corniculatus var. japonicus</name>
    <dbReference type="NCBI Taxonomy" id="34305"/>
    <lineage>
        <taxon>Eukaryota</taxon>
        <taxon>Viridiplantae</taxon>
        <taxon>Streptophyta</taxon>
        <taxon>Embryophyta</taxon>
        <taxon>Tracheophyta</taxon>
        <taxon>Spermatophyta</taxon>
        <taxon>Magnoliopsida</taxon>
        <taxon>eudicotyledons</taxon>
        <taxon>Gunneridae</taxon>
        <taxon>Pentapetalae</taxon>
        <taxon>rosids</taxon>
        <taxon>fabids</taxon>
        <taxon>Fabales</taxon>
        <taxon>Fabaceae</taxon>
        <taxon>Papilionoideae</taxon>
        <taxon>50 kb inversion clade</taxon>
        <taxon>NPAAA clade</taxon>
        <taxon>Hologalegina</taxon>
        <taxon>robinioid clade</taxon>
        <taxon>Loteae</taxon>
        <taxon>Lotus</taxon>
    </lineage>
</organism>
<name>I3SIL2_LOTJA</name>
<keyword evidence="1" id="KW-0732">Signal</keyword>
<dbReference type="AlphaFoldDB" id="I3SIL2"/>
<feature type="signal peptide" evidence="1">
    <location>
        <begin position="1"/>
        <end position="27"/>
    </location>
</feature>
<evidence type="ECO:0008006" key="3">
    <source>
        <dbReference type="Google" id="ProtNLM"/>
    </source>
</evidence>
<evidence type="ECO:0000256" key="1">
    <source>
        <dbReference type="SAM" id="SignalP"/>
    </source>
</evidence>
<accession>I3SIL2</accession>
<dbReference type="EMBL" id="BT140309">
    <property type="protein sequence ID" value="AFK40104.1"/>
    <property type="molecule type" value="mRNA"/>
</dbReference>
<feature type="chain" id="PRO_5003678707" description="Dirigent protein" evidence="1">
    <location>
        <begin position="28"/>
        <end position="80"/>
    </location>
</feature>
<proteinExistence type="evidence at transcript level"/>
<evidence type="ECO:0000313" key="2">
    <source>
        <dbReference type="EMBL" id="AFK40104.1"/>
    </source>
</evidence>